<dbReference type="AlphaFoldDB" id="D8IDB9"/>
<evidence type="ECO:0000313" key="1">
    <source>
        <dbReference type="EMBL" id="ADK31142.1"/>
    </source>
</evidence>
<proteinExistence type="predicted"/>
<gene>
    <name evidence="1" type="ordered locus">BP951000_1152</name>
</gene>
<dbReference type="KEGG" id="bpo:BP951000_1152"/>
<protein>
    <submittedName>
        <fullName evidence="1">Uncharacterized protein</fullName>
    </submittedName>
</protein>
<reference evidence="1 2" key="1">
    <citation type="journal article" date="2010" name="PLoS ONE">
        <title>The complete genome sequence of the pathogenic intestinal spirochete Brachyspira pilosicoli and comparison with other Brachyspira genomes.</title>
        <authorList>
            <person name="Wanchanthuek P."/>
            <person name="Bellgard M.I."/>
            <person name="La T."/>
            <person name="Ryan K."/>
            <person name="Moolhuijzen P."/>
            <person name="Chapman B."/>
            <person name="Black M."/>
            <person name="Schibeci D."/>
            <person name="Hunter A."/>
            <person name="Barrero R."/>
            <person name="Phillips N.D."/>
            <person name="Hampson D.J."/>
        </authorList>
    </citation>
    <scope>NUCLEOTIDE SEQUENCE [LARGE SCALE GENOMIC DNA]</scope>
    <source>
        <strain evidence="2">ATCC BAA-1826 / 95/1000</strain>
    </source>
</reference>
<dbReference type="InParanoid" id="D8IDB9"/>
<keyword evidence="2" id="KW-1185">Reference proteome</keyword>
<name>D8IDB9_BRAP9</name>
<dbReference type="Proteomes" id="UP000000332">
    <property type="component" value="Chromosome"/>
</dbReference>
<evidence type="ECO:0000313" key="2">
    <source>
        <dbReference type="Proteomes" id="UP000000332"/>
    </source>
</evidence>
<organism evidence="1 2">
    <name type="scientific">Brachyspira pilosicoli (strain ATCC BAA-1826 / 95/1000)</name>
    <dbReference type="NCBI Taxonomy" id="759914"/>
    <lineage>
        <taxon>Bacteria</taxon>
        <taxon>Pseudomonadati</taxon>
        <taxon>Spirochaetota</taxon>
        <taxon>Spirochaetia</taxon>
        <taxon>Brachyspirales</taxon>
        <taxon>Brachyspiraceae</taxon>
        <taxon>Brachyspira</taxon>
    </lineage>
</organism>
<sequence length="301" mass="34775">MENEKMKKLLAISLFISMSIALHAYETIPYMFNNIVPYGVSPDEVNEILMSNSFITTEGQAVSGTFYISSYPDPDLAWYNPQTLKWVNIKFTTNEMSDLFKRDLSLLYFNYTLDDEFKCMTITAENLSEDSTLAGKNTKWVYKFFFHNDKLFAVSSRYQGDGALEQYKQRNPDNEYANPGYVMSSGLFNRTLNGFITKYGGFDNSLVRTLDDFASMYYGNYINGQADTSLSVFYAKYAMKNINFVASYVDNYRMRPIYYRFQNKIYEDVNDIADVPVGIPPEVKKLNKDKNNNQTTSENNQ</sequence>
<dbReference type="STRING" id="759914.BP951000_1152"/>
<dbReference type="EMBL" id="CP002025">
    <property type="protein sequence ID" value="ADK31142.1"/>
    <property type="molecule type" value="Genomic_DNA"/>
</dbReference>
<accession>D8IDB9</accession>
<dbReference type="HOGENOM" id="CLU_926441_0_0_12"/>